<dbReference type="InterPro" id="IPR027417">
    <property type="entry name" value="P-loop_NTPase"/>
</dbReference>
<comment type="caution">
    <text evidence="9">The sequence shown here is derived from an EMBL/GenBank/DDBJ whole genome shotgun (WGS) entry which is preliminary data.</text>
</comment>
<dbReference type="InterPro" id="IPR041701">
    <property type="entry name" value="MetN_ABC"/>
</dbReference>
<reference evidence="9 10" key="1">
    <citation type="submission" date="2016-01" db="EMBL/GenBank/DDBJ databases">
        <authorList>
            <person name="Oliw E.H."/>
        </authorList>
    </citation>
    <scope>NUCLEOTIDE SEQUENCE [LARGE SCALE GENOMIC DNA]</scope>
    <source>
        <strain evidence="9 10">CMW7756B</strain>
    </source>
</reference>
<dbReference type="AlphaFoldDB" id="A0A133S4U6"/>
<evidence type="ECO:0000256" key="6">
    <source>
        <dbReference type="ARBA" id="ARBA00022970"/>
    </source>
</evidence>
<dbReference type="Pfam" id="PF09383">
    <property type="entry name" value="NIL"/>
    <property type="match status" value="1"/>
</dbReference>
<dbReference type="InterPro" id="IPR045865">
    <property type="entry name" value="ACT-like_dom_sf"/>
</dbReference>
<evidence type="ECO:0000256" key="5">
    <source>
        <dbReference type="ARBA" id="ARBA00022967"/>
    </source>
</evidence>
<dbReference type="Gene3D" id="3.30.70.260">
    <property type="match status" value="1"/>
</dbReference>
<dbReference type="SUPFAM" id="SSF55021">
    <property type="entry name" value="ACT-like"/>
    <property type="match status" value="1"/>
</dbReference>
<evidence type="ECO:0000256" key="4">
    <source>
        <dbReference type="ARBA" id="ARBA00022840"/>
    </source>
</evidence>
<dbReference type="SMART" id="SM00382">
    <property type="entry name" value="AAA"/>
    <property type="match status" value="1"/>
</dbReference>
<dbReference type="PANTHER" id="PTHR43166:SF30">
    <property type="entry name" value="METHIONINE IMPORT ATP-BINDING PROTEIN METN"/>
    <property type="match status" value="1"/>
</dbReference>
<dbReference type="GO" id="GO:0016887">
    <property type="term" value="F:ATP hydrolysis activity"/>
    <property type="evidence" value="ECO:0007669"/>
    <property type="project" value="InterPro"/>
</dbReference>
<dbReference type="InterPro" id="IPR003593">
    <property type="entry name" value="AAA+_ATPase"/>
</dbReference>
<keyword evidence="7" id="KW-0472">Membrane</keyword>
<dbReference type="GO" id="GO:0005524">
    <property type="term" value="F:ATP binding"/>
    <property type="evidence" value="ECO:0007669"/>
    <property type="project" value="UniProtKB-KW"/>
</dbReference>
<evidence type="ECO:0000256" key="3">
    <source>
        <dbReference type="ARBA" id="ARBA00022741"/>
    </source>
</evidence>
<evidence type="ECO:0000313" key="9">
    <source>
        <dbReference type="EMBL" id="KXA64469.1"/>
    </source>
</evidence>
<dbReference type="InterPro" id="IPR003439">
    <property type="entry name" value="ABC_transporter-like_ATP-bd"/>
</dbReference>
<dbReference type="RefSeq" id="WP_060807510.1">
    <property type="nucleotide sequence ID" value="NZ_JAPVXX010000014.1"/>
</dbReference>
<feature type="domain" description="ABC transporter" evidence="8">
    <location>
        <begin position="2"/>
        <end position="240"/>
    </location>
</feature>
<protein>
    <submittedName>
        <fullName evidence="9">Putative D-methionine ABC transporter, ATP-binding protein</fullName>
    </submittedName>
</protein>
<proteinExistence type="predicted"/>
<dbReference type="PROSITE" id="PS00211">
    <property type="entry name" value="ABC_TRANSPORTER_1"/>
    <property type="match status" value="1"/>
</dbReference>
<dbReference type="SMART" id="SM00930">
    <property type="entry name" value="NIL"/>
    <property type="match status" value="1"/>
</dbReference>
<keyword evidence="2" id="KW-1003">Cell membrane</keyword>
<evidence type="ECO:0000256" key="2">
    <source>
        <dbReference type="ARBA" id="ARBA00022475"/>
    </source>
</evidence>
<keyword evidence="6" id="KW-0029">Amino-acid transport</keyword>
<evidence type="ECO:0000256" key="1">
    <source>
        <dbReference type="ARBA" id="ARBA00022448"/>
    </source>
</evidence>
<keyword evidence="5" id="KW-1278">Translocase</keyword>
<dbReference type="PROSITE" id="PS50893">
    <property type="entry name" value="ABC_TRANSPORTER_2"/>
    <property type="match status" value="1"/>
</dbReference>
<organism evidence="9">
    <name type="scientific">Veillonella atypica</name>
    <dbReference type="NCBI Taxonomy" id="39777"/>
    <lineage>
        <taxon>Bacteria</taxon>
        <taxon>Bacillati</taxon>
        <taxon>Bacillota</taxon>
        <taxon>Negativicutes</taxon>
        <taxon>Veillonellales</taxon>
        <taxon>Veillonellaceae</taxon>
        <taxon>Veillonella</taxon>
    </lineage>
</organism>
<dbReference type="InterPro" id="IPR050086">
    <property type="entry name" value="MetN_ABC_transporter-like"/>
</dbReference>
<keyword evidence="3" id="KW-0547">Nucleotide-binding</keyword>
<dbReference type="SUPFAM" id="SSF52540">
    <property type="entry name" value="P-loop containing nucleoside triphosphate hydrolases"/>
    <property type="match status" value="1"/>
</dbReference>
<dbReference type="InterPro" id="IPR018449">
    <property type="entry name" value="NIL_domain"/>
</dbReference>
<sequence>MITLEHISKVYEGANRVEALKDISLTIEKGQIYGIIGQSGAGKSTLIRCINMLEAPTSGSVIVDGTDLTKLSASELRKARKHIGMIFQHFNLLSSRTVYDNVAFPLELQGLSKVEIKERITPILDIVGLSDRVNNYPSQLSGGQKQRVGIARALASNPKVLLCDEATSALDPQTTESILELLKDINERMGLTIVLITHEMKVIREICDRVAVIEGGVILEEGSTLEVFTNPKKPTTKDFVGSVVSDNLPQDALEHIELHDDWIAGTAPLVKLKFTGQATDEPVVAGLVRRFDLDVSILFGGIDYIQNTSVGRLIVILNGDPMKAQEGLDYIRTLPIESEVIGYVRASN</sequence>
<dbReference type="Proteomes" id="UP000070226">
    <property type="component" value="Unassembled WGS sequence"/>
</dbReference>
<evidence type="ECO:0000259" key="8">
    <source>
        <dbReference type="PROSITE" id="PS50893"/>
    </source>
</evidence>
<evidence type="ECO:0000313" key="10">
    <source>
        <dbReference type="Proteomes" id="UP000070226"/>
    </source>
</evidence>
<evidence type="ECO:0000256" key="7">
    <source>
        <dbReference type="ARBA" id="ARBA00023136"/>
    </source>
</evidence>
<dbReference type="Gene3D" id="3.40.50.300">
    <property type="entry name" value="P-loop containing nucleotide triphosphate hydrolases"/>
    <property type="match status" value="1"/>
</dbReference>
<dbReference type="PATRIC" id="fig|39777.7.peg.924"/>
<dbReference type="Pfam" id="PF00005">
    <property type="entry name" value="ABC_tran"/>
    <property type="match status" value="1"/>
</dbReference>
<gene>
    <name evidence="9" type="ORF">HMPREF3233_00950</name>
</gene>
<keyword evidence="4 9" id="KW-0067">ATP-binding</keyword>
<dbReference type="InterPro" id="IPR017871">
    <property type="entry name" value="ABC_transporter-like_CS"/>
</dbReference>
<dbReference type="FunFam" id="3.40.50.300:FF:000233">
    <property type="entry name" value="Methionine import ATP-binding protein MetN"/>
    <property type="match status" value="1"/>
</dbReference>
<dbReference type="GO" id="GO:0006865">
    <property type="term" value="P:amino acid transport"/>
    <property type="evidence" value="ECO:0007669"/>
    <property type="project" value="UniProtKB-KW"/>
</dbReference>
<dbReference type="CDD" id="cd03258">
    <property type="entry name" value="ABC_MetN_methionine_transporter"/>
    <property type="match status" value="1"/>
</dbReference>
<dbReference type="EMBL" id="LRQT01000024">
    <property type="protein sequence ID" value="KXA64469.1"/>
    <property type="molecule type" value="Genomic_DNA"/>
</dbReference>
<keyword evidence="1" id="KW-0813">Transport</keyword>
<dbReference type="PANTHER" id="PTHR43166">
    <property type="entry name" value="AMINO ACID IMPORT ATP-BINDING PROTEIN"/>
    <property type="match status" value="1"/>
</dbReference>
<accession>A0A133S4U6</accession>
<dbReference type="STRING" id="39777.B7L28_02235"/>
<name>A0A133S4U6_9FIRM</name>